<evidence type="ECO:0000313" key="8">
    <source>
        <dbReference type="EMBL" id="KNE64464.1"/>
    </source>
</evidence>
<proteinExistence type="inferred from homology"/>
<dbReference type="InterPro" id="IPR030388">
    <property type="entry name" value="G_ERA_dom"/>
</dbReference>
<evidence type="ECO:0000256" key="1">
    <source>
        <dbReference type="ARBA" id="ARBA00007921"/>
    </source>
</evidence>
<evidence type="ECO:0000256" key="5">
    <source>
        <dbReference type="SAM" id="MobiDB-lite"/>
    </source>
</evidence>
<evidence type="ECO:0000313" key="9">
    <source>
        <dbReference type="Proteomes" id="UP000054350"/>
    </source>
</evidence>
<protein>
    <submittedName>
        <fullName evidence="8">Small GTP-binding protein domain</fullName>
    </submittedName>
</protein>
<dbReference type="GO" id="GO:0005525">
    <property type="term" value="F:GTP binding"/>
    <property type="evidence" value="ECO:0007669"/>
    <property type="project" value="UniProtKB-KW"/>
</dbReference>
<dbReference type="OMA" id="WAEVDVI"/>
<feature type="compositionally biased region" description="Low complexity" evidence="5">
    <location>
        <begin position="67"/>
        <end position="79"/>
    </location>
</feature>
<dbReference type="Gene3D" id="3.30.300.20">
    <property type="match status" value="1"/>
</dbReference>
<dbReference type="OrthoDB" id="188276at2759"/>
<dbReference type="AlphaFoldDB" id="A0A0L0SQ24"/>
<keyword evidence="4" id="KW-0342">GTP-binding</keyword>
<evidence type="ECO:0000256" key="3">
    <source>
        <dbReference type="ARBA" id="ARBA00022884"/>
    </source>
</evidence>
<dbReference type="GO" id="GO:0000028">
    <property type="term" value="P:ribosomal small subunit assembly"/>
    <property type="evidence" value="ECO:0007669"/>
    <property type="project" value="TreeGrafter"/>
</dbReference>
<sequence>MSTARALASAARPRVLAGPRHGSQVHQPLHRTMSIMARAKLRAGVPMDEIKRDHDNLAAPFARAPEPATTQDSTAAAPAAAPPRPTSIADLLPKPVPKPDVLRTLQQVVAPTEQPADPQILQAAVLGPANAGKSSLVNALISSKVSVVSPRAQTTRERITGIWTAGNTQVVFSDTPGIVDSKHRSKVSRGVITASWTSLPTAQHVLVVLDAAKLLYKAGPMPIEKYMFRRLAEHQLPTTVVFNKMDLLLPSSTAVPADAPFTLSTASSSAFESSSTTPIRPSPRIAEHFSRAGDAPQHLSDAAQFLAQAYASSASAVHYVSASQGWSLDTLRAHLLSLARPGEHQYPSTVRTDTAPQALLAQFVRQGFYERLYGYLPYALRQRTAVWEELPAADPNSAVPGGLHVVQEILVDRPGQEKIVVGSGGKVVVAVQQEAGAELERVLGYPVRLFLDVKVKRQL</sequence>
<name>A0A0L0SQ24_ALLM3</name>
<feature type="region of interest" description="Disordered" evidence="5">
    <location>
        <begin position="65"/>
        <end position="95"/>
    </location>
</feature>
<feature type="domain" description="G" evidence="6">
    <location>
        <begin position="123"/>
        <end position="244"/>
    </location>
</feature>
<evidence type="ECO:0000256" key="4">
    <source>
        <dbReference type="ARBA" id="ARBA00023134"/>
    </source>
</evidence>
<dbReference type="eggNOG" id="KOG1423">
    <property type="taxonomic scope" value="Eukaryota"/>
</dbReference>
<evidence type="ECO:0000256" key="2">
    <source>
        <dbReference type="ARBA" id="ARBA00022741"/>
    </source>
</evidence>
<feature type="region of interest" description="Disordered" evidence="5">
    <location>
        <begin position="1"/>
        <end position="25"/>
    </location>
</feature>
<feature type="domain" description="KH type-2" evidence="7">
    <location>
        <begin position="401"/>
        <end position="457"/>
    </location>
</feature>
<dbReference type="InterPro" id="IPR004044">
    <property type="entry name" value="KH_dom_type_2"/>
</dbReference>
<dbReference type="InterPro" id="IPR005662">
    <property type="entry name" value="GTPase_Era-like"/>
</dbReference>
<dbReference type="Pfam" id="PF07650">
    <property type="entry name" value="KH_2"/>
    <property type="match status" value="1"/>
</dbReference>
<accession>A0A0L0SQ24</accession>
<dbReference type="Gene3D" id="3.40.50.300">
    <property type="entry name" value="P-loop containing nucleotide triphosphate hydrolases"/>
    <property type="match status" value="1"/>
</dbReference>
<dbReference type="Pfam" id="PF01926">
    <property type="entry name" value="MMR_HSR1"/>
    <property type="match status" value="1"/>
</dbReference>
<dbReference type="InterPro" id="IPR005225">
    <property type="entry name" value="Small_GTP-bd"/>
</dbReference>
<dbReference type="InterPro" id="IPR006073">
    <property type="entry name" value="GTP-bd"/>
</dbReference>
<dbReference type="PANTHER" id="PTHR42698:SF1">
    <property type="entry name" value="GTPASE ERA, MITOCHONDRIAL"/>
    <property type="match status" value="1"/>
</dbReference>
<gene>
    <name evidence="8" type="ORF">AMAG_09482</name>
</gene>
<dbReference type="InterPro" id="IPR027417">
    <property type="entry name" value="P-loop_NTPase"/>
</dbReference>
<keyword evidence="2" id="KW-0547">Nucleotide-binding</keyword>
<reference evidence="9" key="2">
    <citation type="submission" date="2009-11" db="EMBL/GenBank/DDBJ databases">
        <title>The Genome Sequence of Allomyces macrogynus strain ATCC 38327.</title>
        <authorList>
            <consortium name="The Broad Institute Genome Sequencing Platform"/>
            <person name="Russ C."/>
            <person name="Cuomo C."/>
            <person name="Shea T."/>
            <person name="Young S.K."/>
            <person name="Zeng Q."/>
            <person name="Koehrsen M."/>
            <person name="Haas B."/>
            <person name="Borodovsky M."/>
            <person name="Guigo R."/>
            <person name="Alvarado L."/>
            <person name="Berlin A."/>
            <person name="Borenstein D."/>
            <person name="Chen Z."/>
            <person name="Engels R."/>
            <person name="Freedman E."/>
            <person name="Gellesch M."/>
            <person name="Goldberg J."/>
            <person name="Griggs A."/>
            <person name="Gujja S."/>
            <person name="Heiman D."/>
            <person name="Hepburn T."/>
            <person name="Howarth C."/>
            <person name="Jen D."/>
            <person name="Larson L."/>
            <person name="Lewis B."/>
            <person name="Mehta T."/>
            <person name="Park D."/>
            <person name="Pearson M."/>
            <person name="Roberts A."/>
            <person name="Saif S."/>
            <person name="Shenoy N."/>
            <person name="Sisk P."/>
            <person name="Stolte C."/>
            <person name="Sykes S."/>
            <person name="Walk T."/>
            <person name="White J."/>
            <person name="Yandava C."/>
            <person name="Burger G."/>
            <person name="Gray M.W."/>
            <person name="Holland P.W.H."/>
            <person name="King N."/>
            <person name="Lang F.B.F."/>
            <person name="Roger A.J."/>
            <person name="Ruiz-Trillo I."/>
            <person name="Lander E."/>
            <person name="Nusbaum C."/>
        </authorList>
    </citation>
    <scope>NUCLEOTIDE SEQUENCE [LARGE SCALE GENOMIC DNA]</scope>
    <source>
        <strain evidence="9">ATCC 38327</strain>
    </source>
</reference>
<keyword evidence="3" id="KW-0694">RNA-binding</keyword>
<dbReference type="NCBIfam" id="TIGR00231">
    <property type="entry name" value="small_GTP"/>
    <property type="match status" value="1"/>
</dbReference>
<dbReference type="InterPro" id="IPR015946">
    <property type="entry name" value="KH_dom-like_a/b"/>
</dbReference>
<keyword evidence="9" id="KW-1185">Reference proteome</keyword>
<dbReference type="GO" id="GO:0043024">
    <property type="term" value="F:ribosomal small subunit binding"/>
    <property type="evidence" value="ECO:0007669"/>
    <property type="project" value="TreeGrafter"/>
</dbReference>
<dbReference type="EMBL" id="GG745344">
    <property type="protein sequence ID" value="KNE64464.1"/>
    <property type="molecule type" value="Genomic_DNA"/>
</dbReference>
<evidence type="ECO:0000259" key="7">
    <source>
        <dbReference type="Pfam" id="PF07650"/>
    </source>
</evidence>
<evidence type="ECO:0000259" key="6">
    <source>
        <dbReference type="Pfam" id="PF01926"/>
    </source>
</evidence>
<dbReference type="SUPFAM" id="SSF52540">
    <property type="entry name" value="P-loop containing nucleoside triphosphate hydrolases"/>
    <property type="match status" value="1"/>
</dbReference>
<dbReference type="PANTHER" id="PTHR42698">
    <property type="entry name" value="GTPASE ERA"/>
    <property type="match status" value="1"/>
</dbReference>
<dbReference type="InterPro" id="IPR009019">
    <property type="entry name" value="KH_sf_prok-type"/>
</dbReference>
<organism evidence="8 9">
    <name type="scientific">Allomyces macrogynus (strain ATCC 38327)</name>
    <name type="common">Allomyces javanicus var. macrogynus</name>
    <dbReference type="NCBI Taxonomy" id="578462"/>
    <lineage>
        <taxon>Eukaryota</taxon>
        <taxon>Fungi</taxon>
        <taxon>Fungi incertae sedis</taxon>
        <taxon>Blastocladiomycota</taxon>
        <taxon>Blastocladiomycetes</taxon>
        <taxon>Blastocladiales</taxon>
        <taxon>Blastocladiaceae</taxon>
        <taxon>Allomyces</taxon>
    </lineage>
</organism>
<dbReference type="STRING" id="578462.A0A0L0SQ24"/>
<dbReference type="CDD" id="cd04163">
    <property type="entry name" value="Era"/>
    <property type="match status" value="1"/>
</dbReference>
<dbReference type="SUPFAM" id="SSF54814">
    <property type="entry name" value="Prokaryotic type KH domain (KH-domain type II)"/>
    <property type="match status" value="1"/>
</dbReference>
<dbReference type="VEuPathDB" id="FungiDB:AMAG_09482"/>
<dbReference type="Proteomes" id="UP000054350">
    <property type="component" value="Unassembled WGS sequence"/>
</dbReference>
<comment type="similarity">
    <text evidence="1">Belongs to the TRAFAC class TrmE-Era-EngA-EngB-Septin-like GTPase superfamily. Era GTPase family.</text>
</comment>
<reference evidence="8 9" key="1">
    <citation type="submission" date="2009-11" db="EMBL/GenBank/DDBJ databases">
        <title>Annotation of Allomyces macrogynus ATCC 38327.</title>
        <authorList>
            <consortium name="The Broad Institute Genome Sequencing Platform"/>
            <person name="Russ C."/>
            <person name="Cuomo C."/>
            <person name="Burger G."/>
            <person name="Gray M.W."/>
            <person name="Holland P.W.H."/>
            <person name="King N."/>
            <person name="Lang F.B.F."/>
            <person name="Roger A.J."/>
            <person name="Ruiz-Trillo I."/>
            <person name="Young S.K."/>
            <person name="Zeng Q."/>
            <person name="Gargeya S."/>
            <person name="Fitzgerald M."/>
            <person name="Haas B."/>
            <person name="Abouelleil A."/>
            <person name="Alvarado L."/>
            <person name="Arachchi H.M."/>
            <person name="Berlin A."/>
            <person name="Chapman S.B."/>
            <person name="Gearin G."/>
            <person name="Goldberg J."/>
            <person name="Griggs A."/>
            <person name="Gujja S."/>
            <person name="Hansen M."/>
            <person name="Heiman D."/>
            <person name="Howarth C."/>
            <person name="Larimer J."/>
            <person name="Lui A."/>
            <person name="MacDonald P.J.P."/>
            <person name="McCowen C."/>
            <person name="Montmayeur A."/>
            <person name="Murphy C."/>
            <person name="Neiman D."/>
            <person name="Pearson M."/>
            <person name="Priest M."/>
            <person name="Roberts A."/>
            <person name="Saif S."/>
            <person name="Shea T."/>
            <person name="Sisk P."/>
            <person name="Stolte C."/>
            <person name="Sykes S."/>
            <person name="Wortman J."/>
            <person name="Nusbaum C."/>
            <person name="Birren B."/>
        </authorList>
    </citation>
    <scope>NUCLEOTIDE SEQUENCE [LARGE SCALE GENOMIC DNA]</scope>
    <source>
        <strain evidence="8 9">ATCC 38327</strain>
    </source>
</reference>
<dbReference type="GO" id="GO:0019843">
    <property type="term" value="F:rRNA binding"/>
    <property type="evidence" value="ECO:0007669"/>
    <property type="project" value="TreeGrafter"/>
</dbReference>